<dbReference type="Pfam" id="PF12870">
    <property type="entry name" value="DUF4878"/>
    <property type="match status" value="1"/>
</dbReference>
<evidence type="ECO:0000313" key="2">
    <source>
        <dbReference type="EMBL" id="MBO8448216.1"/>
    </source>
</evidence>
<dbReference type="EMBL" id="JADIMQ010000044">
    <property type="protein sequence ID" value="MBO8448216.1"/>
    <property type="molecule type" value="Genomic_DNA"/>
</dbReference>
<sequence>MRKFILNILLLAGIAGLGVLAAWLVRSCCSGRAEGLSPEDTVKAFYSSVIAGDWDKAEDLSAPTDDMKTYFRTCRQFWNEAQKSDSLSLAVASEMLSSADMSLEGGRHEGKDLFRTLFTIRTDDGASKTRKVELVKEGGIWLVSRIAASE</sequence>
<protein>
    <submittedName>
        <fullName evidence="2">DUF4878 domain-containing protein</fullName>
    </submittedName>
</protein>
<dbReference type="InterPro" id="IPR024267">
    <property type="entry name" value="DUF4878"/>
</dbReference>
<dbReference type="AlphaFoldDB" id="A0A9D9HEA0"/>
<dbReference type="Gene3D" id="3.10.450.50">
    <property type="match status" value="1"/>
</dbReference>
<evidence type="ECO:0000313" key="3">
    <source>
        <dbReference type="Proteomes" id="UP000810252"/>
    </source>
</evidence>
<gene>
    <name evidence="2" type="ORF">IAC29_02960</name>
</gene>
<dbReference type="Proteomes" id="UP000810252">
    <property type="component" value="Unassembled WGS sequence"/>
</dbReference>
<proteinExistence type="predicted"/>
<evidence type="ECO:0000259" key="1">
    <source>
        <dbReference type="Pfam" id="PF12870"/>
    </source>
</evidence>
<reference evidence="2" key="2">
    <citation type="journal article" date="2021" name="PeerJ">
        <title>Extensive microbial diversity within the chicken gut microbiome revealed by metagenomics and culture.</title>
        <authorList>
            <person name="Gilroy R."/>
            <person name="Ravi A."/>
            <person name="Getino M."/>
            <person name="Pursley I."/>
            <person name="Horton D.L."/>
            <person name="Alikhan N.F."/>
            <person name="Baker D."/>
            <person name="Gharbi K."/>
            <person name="Hall N."/>
            <person name="Watson M."/>
            <person name="Adriaenssens E.M."/>
            <person name="Foster-Nyarko E."/>
            <person name="Jarju S."/>
            <person name="Secka A."/>
            <person name="Antonio M."/>
            <person name="Oren A."/>
            <person name="Chaudhuri R.R."/>
            <person name="La Ragione R."/>
            <person name="Hildebrand F."/>
            <person name="Pallen M.J."/>
        </authorList>
    </citation>
    <scope>NUCLEOTIDE SEQUENCE</scope>
    <source>
        <strain evidence="2">20514</strain>
    </source>
</reference>
<reference evidence="2" key="1">
    <citation type="submission" date="2020-10" db="EMBL/GenBank/DDBJ databases">
        <authorList>
            <person name="Gilroy R."/>
        </authorList>
    </citation>
    <scope>NUCLEOTIDE SEQUENCE</scope>
    <source>
        <strain evidence="2">20514</strain>
    </source>
</reference>
<name>A0A9D9HEA0_9BACT</name>
<accession>A0A9D9HEA0</accession>
<feature type="domain" description="DUF4878" evidence="1">
    <location>
        <begin position="34"/>
        <end position="143"/>
    </location>
</feature>
<comment type="caution">
    <text evidence="2">The sequence shown here is derived from an EMBL/GenBank/DDBJ whole genome shotgun (WGS) entry which is preliminary data.</text>
</comment>
<organism evidence="2 3">
    <name type="scientific">Candidatus Cryptobacteroides merdigallinarum</name>
    <dbReference type="NCBI Taxonomy" id="2840770"/>
    <lineage>
        <taxon>Bacteria</taxon>
        <taxon>Pseudomonadati</taxon>
        <taxon>Bacteroidota</taxon>
        <taxon>Bacteroidia</taxon>
        <taxon>Bacteroidales</taxon>
        <taxon>Candidatus Cryptobacteroides</taxon>
    </lineage>
</organism>